<dbReference type="PANTHER" id="PTHR30572:SF4">
    <property type="entry name" value="ABC TRANSPORTER PERMEASE YTRF"/>
    <property type="match status" value="1"/>
</dbReference>
<dbReference type="InterPro" id="IPR050250">
    <property type="entry name" value="Macrolide_Exporter_MacB"/>
</dbReference>
<dbReference type="Pfam" id="PF02687">
    <property type="entry name" value="FtsX"/>
    <property type="match status" value="1"/>
</dbReference>
<protein>
    <submittedName>
        <fullName evidence="10">Cell division protein FtsX</fullName>
    </submittedName>
</protein>
<dbReference type="InterPro" id="IPR025857">
    <property type="entry name" value="MacB_PCD"/>
</dbReference>
<feature type="transmembrane region" description="Helical" evidence="7">
    <location>
        <begin position="341"/>
        <end position="363"/>
    </location>
</feature>
<gene>
    <name evidence="10" type="ORF">CAP_2866</name>
</gene>
<evidence type="ECO:0000256" key="6">
    <source>
        <dbReference type="ARBA" id="ARBA00038076"/>
    </source>
</evidence>
<feature type="domain" description="ABC3 transporter permease C-terminal" evidence="8">
    <location>
        <begin position="291"/>
        <end position="404"/>
    </location>
</feature>
<dbReference type="GO" id="GO:0051301">
    <property type="term" value="P:cell division"/>
    <property type="evidence" value="ECO:0007669"/>
    <property type="project" value="UniProtKB-KW"/>
</dbReference>
<evidence type="ECO:0000256" key="7">
    <source>
        <dbReference type="SAM" id="Phobius"/>
    </source>
</evidence>
<dbReference type="eggNOG" id="COG0577">
    <property type="taxonomic scope" value="Bacteria"/>
</dbReference>
<comment type="caution">
    <text evidence="10">The sequence shown here is derived from an EMBL/GenBank/DDBJ whole genome shotgun (WGS) entry which is preliminary data.</text>
</comment>
<evidence type="ECO:0000259" key="9">
    <source>
        <dbReference type="Pfam" id="PF12704"/>
    </source>
</evidence>
<dbReference type="InterPro" id="IPR003838">
    <property type="entry name" value="ABC3_permease_C"/>
</dbReference>
<keyword evidence="10" id="KW-0131">Cell cycle</keyword>
<keyword evidence="4 7" id="KW-1133">Transmembrane helix</keyword>
<evidence type="ECO:0000313" key="11">
    <source>
        <dbReference type="Proteomes" id="UP000019678"/>
    </source>
</evidence>
<keyword evidence="11" id="KW-1185">Reference proteome</keyword>
<name>A0A017T9E4_9BACT</name>
<keyword evidence="3 7" id="KW-0812">Transmembrane</keyword>
<evidence type="ECO:0000256" key="4">
    <source>
        <dbReference type="ARBA" id="ARBA00022989"/>
    </source>
</evidence>
<dbReference type="EMBL" id="ASRX01000020">
    <property type="protein sequence ID" value="EYF05864.1"/>
    <property type="molecule type" value="Genomic_DNA"/>
</dbReference>
<evidence type="ECO:0000256" key="5">
    <source>
        <dbReference type="ARBA" id="ARBA00023136"/>
    </source>
</evidence>
<feature type="transmembrane region" description="Helical" evidence="7">
    <location>
        <begin position="28"/>
        <end position="47"/>
    </location>
</feature>
<evidence type="ECO:0000256" key="3">
    <source>
        <dbReference type="ARBA" id="ARBA00022692"/>
    </source>
</evidence>
<dbReference type="STRING" id="1192034.CAP_2866"/>
<feature type="transmembrane region" description="Helical" evidence="7">
    <location>
        <begin position="281"/>
        <end position="309"/>
    </location>
</feature>
<accession>A0A017T9E4</accession>
<dbReference type="RefSeq" id="WP_231511478.1">
    <property type="nucleotide sequence ID" value="NZ_ASRX01000020.1"/>
</dbReference>
<evidence type="ECO:0000313" key="10">
    <source>
        <dbReference type="EMBL" id="EYF05864.1"/>
    </source>
</evidence>
<keyword evidence="2" id="KW-1003">Cell membrane</keyword>
<evidence type="ECO:0000256" key="1">
    <source>
        <dbReference type="ARBA" id="ARBA00004651"/>
    </source>
</evidence>
<proteinExistence type="inferred from homology"/>
<feature type="transmembrane region" description="Helical" evidence="7">
    <location>
        <begin position="375"/>
        <end position="394"/>
    </location>
</feature>
<feature type="domain" description="MacB-like periplasmic core" evidence="9">
    <location>
        <begin position="28"/>
        <end position="250"/>
    </location>
</feature>
<dbReference type="Proteomes" id="UP000019678">
    <property type="component" value="Unassembled WGS sequence"/>
</dbReference>
<keyword evidence="10" id="KW-0132">Cell division</keyword>
<dbReference type="GO" id="GO:0022857">
    <property type="term" value="F:transmembrane transporter activity"/>
    <property type="evidence" value="ECO:0007669"/>
    <property type="project" value="TreeGrafter"/>
</dbReference>
<dbReference type="Pfam" id="PF12704">
    <property type="entry name" value="MacB_PCD"/>
    <property type="match status" value="1"/>
</dbReference>
<organism evidence="10 11">
    <name type="scientific">Chondromyces apiculatus DSM 436</name>
    <dbReference type="NCBI Taxonomy" id="1192034"/>
    <lineage>
        <taxon>Bacteria</taxon>
        <taxon>Pseudomonadati</taxon>
        <taxon>Myxococcota</taxon>
        <taxon>Polyangia</taxon>
        <taxon>Polyangiales</taxon>
        <taxon>Polyangiaceae</taxon>
        <taxon>Chondromyces</taxon>
    </lineage>
</organism>
<dbReference type="GO" id="GO:0005886">
    <property type="term" value="C:plasma membrane"/>
    <property type="evidence" value="ECO:0007669"/>
    <property type="project" value="UniProtKB-SubCell"/>
</dbReference>
<sequence>MITLLRAFLSALPMAVRAIRRNKLRASLTIVGITIGIAAVVTVTSLATGARERVQGQISGLGSNALIVFSRSTRASGVRNAAERSRLSELDVQAITREANSVRWAAPFLRSSAQVLFENNNTSTSLIGTRTDYFSIRNWGVSEGALWSPTSETISERVVVIGKLTASTLFGPLDPVGRTIRIGRHTFRVLGVLQEKGPSPFGQSQDEIVAMPASTMRSFILATRPSEVHGIMLSATSEGTTDRAKKQVESILRHRHRIRDGEEDDFRVRSQDEFRAMQETIYGALSALLISIAAVSLVVGGIGVMNIMLVSVTERTREIGIRMAIGAREADILLQFLLESLFLATLGGITGTLVGYGAIFAFATALDWPMELQPASLAMALGVSTAIGLIFGFFPARSAAQMDPVQALGRE</sequence>
<dbReference type="AlphaFoldDB" id="A0A017T9E4"/>
<dbReference type="PANTHER" id="PTHR30572">
    <property type="entry name" value="MEMBRANE COMPONENT OF TRANSPORTER-RELATED"/>
    <property type="match status" value="1"/>
</dbReference>
<keyword evidence="5 7" id="KW-0472">Membrane</keyword>
<comment type="subcellular location">
    <subcellularLocation>
        <location evidence="1">Cell membrane</location>
        <topology evidence="1">Multi-pass membrane protein</topology>
    </subcellularLocation>
</comment>
<evidence type="ECO:0000259" key="8">
    <source>
        <dbReference type="Pfam" id="PF02687"/>
    </source>
</evidence>
<comment type="similarity">
    <text evidence="6">Belongs to the ABC-4 integral membrane protein family.</text>
</comment>
<reference evidence="10 11" key="1">
    <citation type="submission" date="2013-05" db="EMBL/GenBank/DDBJ databases">
        <title>Genome assembly of Chondromyces apiculatus DSM 436.</title>
        <authorList>
            <person name="Sharma G."/>
            <person name="Khatri I."/>
            <person name="Kaur C."/>
            <person name="Mayilraj S."/>
            <person name="Subramanian S."/>
        </authorList>
    </citation>
    <scope>NUCLEOTIDE SEQUENCE [LARGE SCALE GENOMIC DNA]</scope>
    <source>
        <strain evidence="10 11">DSM 436</strain>
    </source>
</reference>
<evidence type="ECO:0000256" key="2">
    <source>
        <dbReference type="ARBA" id="ARBA00022475"/>
    </source>
</evidence>